<evidence type="ECO:0000256" key="14">
    <source>
        <dbReference type="SAM" id="MobiDB-lite"/>
    </source>
</evidence>
<dbReference type="InterPro" id="IPR013344">
    <property type="entry name" value="RNR_NrdJ/NrdZ"/>
</dbReference>
<keyword evidence="9" id="KW-1015">Disulfide bond</keyword>
<feature type="compositionally biased region" description="Basic and acidic residues" evidence="14">
    <location>
        <begin position="838"/>
        <end position="847"/>
    </location>
</feature>
<evidence type="ECO:0000256" key="9">
    <source>
        <dbReference type="ARBA" id="ARBA00023157"/>
    </source>
</evidence>
<evidence type="ECO:0000259" key="15">
    <source>
        <dbReference type="Pfam" id="PF02867"/>
    </source>
</evidence>
<dbReference type="CDD" id="cd02888">
    <property type="entry name" value="RNR_II_dimer"/>
    <property type="match status" value="1"/>
</dbReference>
<evidence type="ECO:0000256" key="13">
    <source>
        <dbReference type="RuleBase" id="RU364064"/>
    </source>
</evidence>
<dbReference type="InterPro" id="IPR050862">
    <property type="entry name" value="RdRp_reductase_class-2"/>
</dbReference>
<comment type="catalytic activity">
    <reaction evidence="12 13">
        <text>a 2'-deoxyribonucleoside 5'-diphosphate + [thioredoxin]-disulfide + H2O = a ribonucleoside 5'-diphosphate + [thioredoxin]-dithiol</text>
        <dbReference type="Rhea" id="RHEA:23252"/>
        <dbReference type="Rhea" id="RHEA-COMP:10698"/>
        <dbReference type="Rhea" id="RHEA-COMP:10700"/>
        <dbReference type="ChEBI" id="CHEBI:15377"/>
        <dbReference type="ChEBI" id="CHEBI:29950"/>
        <dbReference type="ChEBI" id="CHEBI:50058"/>
        <dbReference type="ChEBI" id="CHEBI:57930"/>
        <dbReference type="ChEBI" id="CHEBI:73316"/>
        <dbReference type="EC" id="1.17.4.1"/>
    </reaction>
</comment>
<dbReference type="GO" id="GO:0071897">
    <property type="term" value="P:DNA biosynthetic process"/>
    <property type="evidence" value="ECO:0007669"/>
    <property type="project" value="UniProtKB-KW"/>
</dbReference>
<proteinExistence type="inferred from homology"/>
<sequence length="1127" mass="124587">MATKKQSVKGLQFSRRFTKDEVSVFDQFEYDYRTSVIRNPSGEVVFEMTNVEVPKQWSQIATDILAQKYFRKAGVPQPDGSLGRETSAKQVAHRMANCWRVWGERYGYFASEKDAQVFYEELVYSILNQACVPNSPQWFNTGLHESYGITGKPQGHYFVDARDGVLKKSTSAYERPQPHACFILSVEDDLVNDGGIMDLWIREARIFKYGSGVGTNFSSIRGEGEKLSGGGTSSGLMSFLKIGDRSAGAIKSGGTTRRAAKMVCLDLDHPEIIDFIDWKVEEEKKVGALIAAGYPSDYEGEAYRTVSGQNSNNSVRIPNDFFAKLEADEDWELKARTDGRVMKRIKARELWNKIAYAAWRCADPGTQYDTTINEWHTCPEGGPIRASNPCSEYMFLDNTACNLASANLMKFFDIDTNVFDIEGYAYSCRLWTVVLEVSVLMAQFPSKEVAQLSYDYRTLGLGYANLGTMLMVKGIAYDSEEARAIAGAITAIMTGVAYSTSAEMAEVLGAFPRYEENKEHMLRVMRNHRAAAYDANGAYEGLSLTPQGINAKYCPEDLLKAATKAWDEAVQLGEKFGYRNAQTTVIAPTGTIGLVMDCDTTGVEPDFALVKFKKLSGGGYFKIINQSVPTALRNLGYNAKEIDAIVKYAVGTANFAGAPHINHQSLSEKGFIAEEIKKLDTAVSSAFEVGFVFNVYTLGEECLQRLGFKPEQYFNFEWSLLEALGFTDEQIAEANDYVCGTMTVEGAPYLKAEHLSVFDCANKCGKKGERYIHAHGHIRMMGATQPFISGAISKTINLPNEATVEEIADAYMLSWQLGLKANALYRDGSKLSQPLSTKSDKKAKTAEAEDEKAEETPSQESVIVDLGKLTVEDLLEEVQKRVQASPDTKLKRQLSRIVERKTLPAKRRGFTQKAKINGQTLFVRTGEYGDGTVGEIFIDMAKEGATMRSMLNCFAIAVSIGLQYGVPLEEFVEKFVFTRFDPAGMVDHPNIKTTTSIVDFLFRSLAYEYLGRTDLVHVLDRPEVGNTGTDDWDEIPTTLEYDKKTPKLSDVRIVAAASAPSPQPHHSHSHKPQKAAAIKVESGLDAVNAAAKNMQSDAPSCNVCGHITLRSGTCYKCLNCGNSMGCS</sequence>
<protein>
    <recommendedName>
        <fullName evidence="4 13">Vitamin B12-dependent ribonucleotide reductase</fullName>
        <ecNumber evidence="3 13">1.17.4.1</ecNumber>
    </recommendedName>
</protein>
<feature type="domain" description="Ribonucleotide reductase large subunit C-terminal" evidence="15">
    <location>
        <begin position="180"/>
        <end position="664"/>
    </location>
</feature>
<comment type="caution">
    <text evidence="18">The sequence shown here is derived from an EMBL/GenBank/DDBJ whole genome shotgun (WGS) entry which is preliminary data.</text>
</comment>
<keyword evidence="5 13" id="KW-0846">Cobalamin</keyword>
<evidence type="ECO:0000313" key="19">
    <source>
        <dbReference type="Proteomes" id="UP000812270"/>
    </source>
</evidence>
<comment type="cofactor">
    <cofactor evidence="1 13">
        <name>adenosylcob(III)alamin</name>
        <dbReference type="ChEBI" id="CHEBI:18408"/>
    </cofactor>
</comment>
<dbReference type="AlphaFoldDB" id="A0A9E2S989"/>
<evidence type="ECO:0000259" key="16">
    <source>
        <dbReference type="Pfam" id="PF08471"/>
    </source>
</evidence>
<evidence type="ECO:0000256" key="11">
    <source>
        <dbReference type="ARBA" id="ARBA00025437"/>
    </source>
</evidence>
<accession>A0A9E2S989</accession>
<dbReference type="EMBL" id="JAHSPG010000003">
    <property type="protein sequence ID" value="MBV4357217.1"/>
    <property type="molecule type" value="Genomic_DNA"/>
</dbReference>
<dbReference type="InterPro" id="IPR024434">
    <property type="entry name" value="TSCPD_dom"/>
</dbReference>
<dbReference type="Pfam" id="PF02867">
    <property type="entry name" value="Ribonuc_red_lgC"/>
    <property type="match status" value="2"/>
</dbReference>
<feature type="region of interest" description="Disordered" evidence="14">
    <location>
        <begin position="830"/>
        <end position="859"/>
    </location>
</feature>
<dbReference type="InterPro" id="IPR000788">
    <property type="entry name" value="RNR_lg_C"/>
</dbReference>
<dbReference type="Pfam" id="PF08471">
    <property type="entry name" value="Ribonuc_red_2_N"/>
    <property type="match status" value="1"/>
</dbReference>
<dbReference type="GO" id="GO:0000166">
    <property type="term" value="F:nucleotide binding"/>
    <property type="evidence" value="ECO:0007669"/>
    <property type="project" value="UniProtKB-KW"/>
</dbReference>
<dbReference type="Proteomes" id="UP000812270">
    <property type="component" value="Unassembled WGS sequence"/>
</dbReference>
<evidence type="ECO:0000256" key="5">
    <source>
        <dbReference type="ARBA" id="ARBA00022628"/>
    </source>
</evidence>
<dbReference type="NCBIfam" id="NF005122">
    <property type="entry name" value="PRK06556.1"/>
    <property type="match status" value="1"/>
</dbReference>
<comment type="similarity">
    <text evidence="2 13">Belongs to the ribonucleoside diphosphate reductase class-2 family.</text>
</comment>
<evidence type="ECO:0000256" key="7">
    <source>
        <dbReference type="ARBA" id="ARBA00022741"/>
    </source>
</evidence>
<dbReference type="PANTHER" id="PTHR43371:SF1">
    <property type="entry name" value="RIBONUCLEOSIDE-DIPHOSPHATE REDUCTASE"/>
    <property type="match status" value="1"/>
</dbReference>
<keyword evidence="19" id="KW-1185">Reference proteome</keyword>
<gene>
    <name evidence="18" type="ORF">KTO63_08680</name>
</gene>
<evidence type="ECO:0000256" key="3">
    <source>
        <dbReference type="ARBA" id="ARBA00012274"/>
    </source>
</evidence>
<feature type="domain" description="TSCPD" evidence="17">
    <location>
        <begin position="905"/>
        <end position="1006"/>
    </location>
</feature>
<evidence type="ECO:0000313" key="18">
    <source>
        <dbReference type="EMBL" id="MBV4357217.1"/>
    </source>
</evidence>
<evidence type="ECO:0000256" key="6">
    <source>
        <dbReference type="ARBA" id="ARBA00022634"/>
    </source>
</evidence>
<reference evidence="18" key="1">
    <citation type="submission" date="2021-06" db="EMBL/GenBank/DDBJ databases">
        <authorList>
            <person name="Huq M.A."/>
        </authorList>
    </citation>
    <scope>NUCLEOTIDE SEQUENCE</scope>
    <source>
        <strain evidence="18">MAH-26</strain>
    </source>
</reference>
<evidence type="ECO:0000259" key="17">
    <source>
        <dbReference type="Pfam" id="PF12637"/>
    </source>
</evidence>
<evidence type="ECO:0000256" key="10">
    <source>
        <dbReference type="ARBA" id="ARBA00023285"/>
    </source>
</evidence>
<evidence type="ECO:0000256" key="8">
    <source>
        <dbReference type="ARBA" id="ARBA00023002"/>
    </source>
</evidence>
<dbReference type="GO" id="GO:0031419">
    <property type="term" value="F:cobalamin binding"/>
    <property type="evidence" value="ECO:0007669"/>
    <property type="project" value="UniProtKB-KW"/>
</dbReference>
<keyword evidence="7 13" id="KW-0547">Nucleotide-binding</keyword>
<dbReference type="InterPro" id="IPR013678">
    <property type="entry name" value="RNR_2_N"/>
</dbReference>
<feature type="domain" description="Ribonucleotide reductase class II vitamin B12-dependent N-terminal" evidence="16">
    <location>
        <begin position="33"/>
        <end position="129"/>
    </location>
</feature>
<dbReference type="RefSeq" id="WP_217790830.1">
    <property type="nucleotide sequence ID" value="NZ_JAHSPG010000003.1"/>
</dbReference>
<feature type="domain" description="Ribonucleotide reductase large subunit C-terminal" evidence="15">
    <location>
        <begin position="721"/>
        <end position="825"/>
    </location>
</feature>
<evidence type="ECO:0000256" key="4">
    <source>
        <dbReference type="ARBA" id="ARBA00014409"/>
    </source>
</evidence>
<dbReference type="NCBIfam" id="TIGR02504">
    <property type="entry name" value="NrdJ_Z"/>
    <property type="match status" value="1"/>
</dbReference>
<dbReference type="GO" id="GO:0050897">
    <property type="term" value="F:cobalt ion binding"/>
    <property type="evidence" value="ECO:0007669"/>
    <property type="project" value="InterPro"/>
</dbReference>
<dbReference type="GO" id="GO:0004748">
    <property type="term" value="F:ribonucleoside-diphosphate reductase activity, thioredoxin disulfide as acceptor"/>
    <property type="evidence" value="ECO:0007669"/>
    <property type="project" value="UniProtKB-EC"/>
</dbReference>
<evidence type="ECO:0000256" key="2">
    <source>
        <dbReference type="ARBA" id="ARBA00007405"/>
    </source>
</evidence>
<dbReference type="PANTHER" id="PTHR43371">
    <property type="entry name" value="VITAMIN B12-DEPENDENT RIBONUCLEOTIDE REDUCTASE"/>
    <property type="match status" value="1"/>
</dbReference>
<evidence type="ECO:0000256" key="1">
    <source>
        <dbReference type="ARBA" id="ARBA00001922"/>
    </source>
</evidence>
<organism evidence="18 19">
    <name type="scientific">Pinibacter aurantiacus</name>
    <dbReference type="NCBI Taxonomy" id="2851599"/>
    <lineage>
        <taxon>Bacteria</taxon>
        <taxon>Pseudomonadati</taxon>
        <taxon>Bacteroidota</taxon>
        <taxon>Chitinophagia</taxon>
        <taxon>Chitinophagales</taxon>
        <taxon>Chitinophagaceae</taxon>
        <taxon>Pinibacter</taxon>
    </lineage>
</organism>
<keyword evidence="10 13" id="KW-0170">Cobalt</keyword>
<comment type="function">
    <text evidence="11 13">Catalyzes the reduction of ribonucleotides to deoxyribonucleotides. May function to provide a pool of deoxyribonucleotide precursors for DNA repair during oxygen limitation and/or for immediate growth after restoration of oxygen.</text>
</comment>
<dbReference type="Pfam" id="PF12637">
    <property type="entry name" value="TSCPD"/>
    <property type="match status" value="1"/>
</dbReference>
<name>A0A9E2S989_9BACT</name>
<dbReference type="EC" id="1.17.4.1" evidence="3 13"/>
<keyword evidence="8 13" id="KW-0560">Oxidoreductase</keyword>
<keyword evidence="6 13" id="KW-0237">DNA synthesis</keyword>
<evidence type="ECO:0000256" key="12">
    <source>
        <dbReference type="ARBA" id="ARBA00047754"/>
    </source>
</evidence>